<dbReference type="Proteomes" id="UP000030699">
    <property type="component" value="Unassembled WGS sequence"/>
</dbReference>
<name>A0A024WN95_PLAFA</name>
<dbReference type="AlphaFoldDB" id="A0A024WN95"/>
<evidence type="ECO:0000313" key="3">
    <source>
        <dbReference type="Proteomes" id="UP000030699"/>
    </source>
</evidence>
<dbReference type="EMBL" id="KI925591">
    <property type="protein sequence ID" value="ETW47991.1"/>
    <property type="molecule type" value="Genomic_DNA"/>
</dbReference>
<gene>
    <name evidence="2" type="ORF">PFMALIP_04026</name>
</gene>
<feature type="transmembrane region" description="Helical" evidence="1">
    <location>
        <begin position="35"/>
        <end position="56"/>
    </location>
</feature>
<keyword evidence="1" id="KW-0812">Transmembrane</keyword>
<keyword evidence="1" id="KW-0472">Membrane</keyword>
<accession>A0A024WN95</accession>
<protein>
    <submittedName>
        <fullName evidence="2">Uncharacterized protein</fullName>
    </submittedName>
</protein>
<evidence type="ECO:0000256" key="1">
    <source>
        <dbReference type="SAM" id="Phobius"/>
    </source>
</evidence>
<reference evidence="2 3" key="1">
    <citation type="submission" date="2013-02" db="EMBL/GenBank/DDBJ databases">
        <title>The Genome Annotation of Plasmodium falciparum MaliPS096_E11.</title>
        <authorList>
            <consortium name="The Broad Institute Genome Sequencing Platform"/>
            <consortium name="The Broad Institute Genome Sequencing Center for Infectious Disease"/>
            <person name="Neafsey D."/>
            <person name="Hoffman S."/>
            <person name="Volkman S."/>
            <person name="Rosenthal P."/>
            <person name="Walker B."/>
            <person name="Young S.K."/>
            <person name="Zeng Q."/>
            <person name="Gargeya S."/>
            <person name="Fitzgerald M."/>
            <person name="Haas B."/>
            <person name="Abouelleil A."/>
            <person name="Allen A.W."/>
            <person name="Alvarado L."/>
            <person name="Arachchi H.M."/>
            <person name="Berlin A.M."/>
            <person name="Chapman S.B."/>
            <person name="Gainer-Dewar J."/>
            <person name="Goldberg J."/>
            <person name="Griggs A."/>
            <person name="Gujja S."/>
            <person name="Hansen M."/>
            <person name="Howarth C."/>
            <person name="Imamovic A."/>
            <person name="Ireland A."/>
            <person name="Larimer J."/>
            <person name="McCowan C."/>
            <person name="Murphy C."/>
            <person name="Pearson M."/>
            <person name="Poon T.W."/>
            <person name="Priest M."/>
            <person name="Roberts A."/>
            <person name="Saif S."/>
            <person name="Shea T."/>
            <person name="Sisk P."/>
            <person name="Sykes S."/>
            <person name="Wortman J."/>
            <person name="Nusbaum C."/>
            <person name="Birren B."/>
        </authorList>
    </citation>
    <scope>NUCLEOTIDE SEQUENCE [LARGE SCALE GENOMIC DNA]</scope>
    <source>
        <strain evidence="2 3">MaliPS096_E11</strain>
    </source>
</reference>
<evidence type="ECO:0000313" key="2">
    <source>
        <dbReference type="EMBL" id="ETW47991.1"/>
    </source>
</evidence>
<sequence length="59" mass="7178">MKKSYNNYKIVLITRYLKIKNKLKKKIQKCICTNILYLLHSHIYIFGLLLLIKIYICMK</sequence>
<organism evidence="2 3">
    <name type="scientific">Plasmodium falciparum MaliPS096_E11</name>
    <dbReference type="NCBI Taxonomy" id="1036727"/>
    <lineage>
        <taxon>Eukaryota</taxon>
        <taxon>Sar</taxon>
        <taxon>Alveolata</taxon>
        <taxon>Apicomplexa</taxon>
        <taxon>Aconoidasida</taxon>
        <taxon>Haemosporida</taxon>
        <taxon>Plasmodiidae</taxon>
        <taxon>Plasmodium</taxon>
        <taxon>Plasmodium (Laverania)</taxon>
    </lineage>
</organism>
<reference evidence="2 3" key="2">
    <citation type="submission" date="2013-02" db="EMBL/GenBank/DDBJ databases">
        <title>The Genome Sequence of Plasmodium falciparum MaliPS096_E11.</title>
        <authorList>
            <consortium name="The Broad Institute Genome Sequencing Platform"/>
            <consortium name="The Broad Institute Genome Sequencing Center for Infectious Disease"/>
            <person name="Neafsey D."/>
            <person name="Cheeseman I."/>
            <person name="Volkman S."/>
            <person name="Adams J."/>
            <person name="Walker B."/>
            <person name="Young S.K."/>
            <person name="Zeng Q."/>
            <person name="Gargeya S."/>
            <person name="Fitzgerald M."/>
            <person name="Haas B."/>
            <person name="Abouelleil A."/>
            <person name="Alvarado L."/>
            <person name="Arachchi H.M."/>
            <person name="Berlin A.M."/>
            <person name="Chapman S.B."/>
            <person name="Dewar J."/>
            <person name="Goldberg J."/>
            <person name="Griggs A."/>
            <person name="Gujja S."/>
            <person name="Hansen M."/>
            <person name="Howarth C."/>
            <person name="Imamovic A."/>
            <person name="Larimer J."/>
            <person name="McCowan C."/>
            <person name="Murphy C."/>
            <person name="Neiman D."/>
            <person name="Pearson M."/>
            <person name="Priest M."/>
            <person name="Roberts A."/>
            <person name="Saif S."/>
            <person name="Shea T."/>
            <person name="Sisk P."/>
            <person name="Sykes S."/>
            <person name="Wortman J."/>
            <person name="Nusbaum C."/>
            <person name="Birren B."/>
        </authorList>
    </citation>
    <scope>NUCLEOTIDE SEQUENCE [LARGE SCALE GENOMIC DNA]</scope>
    <source>
        <strain evidence="2 3">MaliPS096_E11</strain>
    </source>
</reference>
<keyword evidence="1" id="KW-1133">Transmembrane helix</keyword>
<proteinExistence type="predicted"/>